<evidence type="ECO:0000256" key="2">
    <source>
        <dbReference type="ARBA" id="ARBA00023002"/>
    </source>
</evidence>
<sequence length="208" mass="23227">MEFKIDPDRLHDIEGKTIIVTGGSSGIGSATVRLCLELKVNVVAGDITAPAEELLRCTNLLYLNIDFGRIDHVFANDGIGPRSKFIEKEFEDDGRLAPAKFTTININLLGVINTVRLAAHYLAERVNKDCWFASPSPPAGSVVITASASSFKTFPPPTTPLRNMASLIYYEDSPMIWSMWYDLMPFLRRGQTREWWLVTWATCLEVSV</sequence>
<protein>
    <recommendedName>
        <fullName evidence="5">NAD(P)-binding protein</fullName>
    </recommendedName>
</protein>
<dbReference type="InterPro" id="IPR036291">
    <property type="entry name" value="NAD(P)-bd_dom_sf"/>
</dbReference>
<dbReference type="Proteomes" id="UP001610446">
    <property type="component" value="Unassembled WGS sequence"/>
</dbReference>
<keyword evidence="4" id="KW-1185">Reference proteome</keyword>
<proteinExistence type="inferred from homology"/>
<dbReference type="InterPro" id="IPR002347">
    <property type="entry name" value="SDR_fam"/>
</dbReference>
<dbReference type="PANTHER" id="PTHR43180">
    <property type="entry name" value="3-OXOACYL-(ACYL-CARRIER-PROTEIN) REDUCTASE (AFU_ORTHOLOGUE AFUA_6G11210)"/>
    <property type="match status" value="1"/>
</dbReference>
<keyword evidence="2" id="KW-0560">Oxidoreductase</keyword>
<dbReference type="Gene3D" id="3.40.50.720">
    <property type="entry name" value="NAD(P)-binding Rossmann-like Domain"/>
    <property type="match status" value="2"/>
</dbReference>
<comment type="caution">
    <text evidence="3">The sequence shown here is derived from an EMBL/GenBank/DDBJ whole genome shotgun (WGS) entry which is preliminary data.</text>
</comment>
<evidence type="ECO:0000313" key="4">
    <source>
        <dbReference type="Proteomes" id="UP001610446"/>
    </source>
</evidence>
<gene>
    <name evidence="3" type="ORF">BJY01DRAFT_253117</name>
</gene>
<dbReference type="SUPFAM" id="SSF51735">
    <property type="entry name" value="NAD(P)-binding Rossmann-fold domains"/>
    <property type="match status" value="1"/>
</dbReference>
<evidence type="ECO:0000256" key="1">
    <source>
        <dbReference type="ARBA" id="ARBA00006484"/>
    </source>
</evidence>
<name>A0ABR4J2A9_9EURO</name>
<dbReference type="PANTHER" id="PTHR43180:SF11">
    <property type="entry name" value="NAD(P)-BINDING PROTEIN"/>
    <property type="match status" value="1"/>
</dbReference>
<evidence type="ECO:0008006" key="5">
    <source>
        <dbReference type="Google" id="ProtNLM"/>
    </source>
</evidence>
<organism evidence="3 4">
    <name type="scientific">Aspergillus pseudoustus</name>
    <dbReference type="NCBI Taxonomy" id="1810923"/>
    <lineage>
        <taxon>Eukaryota</taxon>
        <taxon>Fungi</taxon>
        <taxon>Dikarya</taxon>
        <taxon>Ascomycota</taxon>
        <taxon>Pezizomycotina</taxon>
        <taxon>Eurotiomycetes</taxon>
        <taxon>Eurotiomycetidae</taxon>
        <taxon>Eurotiales</taxon>
        <taxon>Aspergillaceae</taxon>
        <taxon>Aspergillus</taxon>
        <taxon>Aspergillus subgen. Nidulantes</taxon>
    </lineage>
</organism>
<reference evidence="3 4" key="1">
    <citation type="submission" date="2024-07" db="EMBL/GenBank/DDBJ databases">
        <title>Section-level genome sequencing and comparative genomics of Aspergillus sections Usti and Cavernicolus.</title>
        <authorList>
            <consortium name="Lawrence Berkeley National Laboratory"/>
            <person name="Nybo J.L."/>
            <person name="Vesth T.C."/>
            <person name="Theobald S."/>
            <person name="Frisvad J.C."/>
            <person name="Larsen T.O."/>
            <person name="Kjaerboelling I."/>
            <person name="Rothschild-Mancinelli K."/>
            <person name="Lyhne E.K."/>
            <person name="Kogle M.E."/>
            <person name="Barry K."/>
            <person name="Clum A."/>
            <person name="Na H."/>
            <person name="Ledsgaard L."/>
            <person name="Lin J."/>
            <person name="Lipzen A."/>
            <person name="Kuo A."/>
            <person name="Riley R."/>
            <person name="Mondo S."/>
            <person name="Labutti K."/>
            <person name="Haridas S."/>
            <person name="Pangalinan J."/>
            <person name="Salamov A.A."/>
            <person name="Simmons B.A."/>
            <person name="Magnuson J.K."/>
            <person name="Chen J."/>
            <person name="Drula E."/>
            <person name="Henrissat B."/>
            <person name="Wiebenga A."/>
            <person name="Lubbers R.J."/>
            <person name="Gomes A.C."/>
            <person name="Makela M.R."/>
            <person name="Stajich J."/>
            <person name="Grigoriev I.V."/>
            <person name="Mortensen U.H."/>
            <person name="De Vries R.P."/>
            <person name="Baker S.E."/>
            <person name="Andersen M.R."/>
        </authorList>
    </citation>
    <scope>NUCLEOTIDE SEQUENCE [LARGE SCALE GENOMIC DNA]</scope>
    <source>
        <strain evidence="3 4">CBS 123904</strain>
    </source>
</reference>
<comment type="similarity">
    <text evidence="1">Belongs to the short-chain dehydrogenases/reductases (SDR) family.</text>
</comment>
<dbReference type="EMBL" id="JBFXLU010000224">
    <property type="protein sequence ID" value="KAL2834166.1"/>
    <property type="molecule type" value="Genomic_DNA"/>
</dbReference>
<evidence type="ECO:0000313" key="3">
    <source>
        <dbReference type="EMBL" id="KAL2834166.1"/>
    </source>
</evidence>
<accession>A0ABR4J2A9</accession>
<dbReference type="PRINTS" id="PR00081">
    <property type="entry name" value="GDHRDH"/>
</dbReference>